<comment type="caution">
    <text evidence="7">The sequence shown here is derived from an EMBL/GenBank/DDBJ whole genome shotgun (WGS) entry which is preliminary data.</text>
</comment>
<organism evidence="7 8">
    <name type="scientific">Cylindrodendrum hubeiense</name>
    <dbReference type="NCBI Taxonomy" id="595255"/>
    <lineage>
        <taxon>Eukaryota</taxon>
        <taxon>Fungi</taxon>
        <taxon>Dikarya</taxon>
        <taxon>Ascomycota</taxon>
        <taxon>Pezizomycotina</taxon>
        <taxon>Sordariomycetes</taxon>
        <taxon>Hypocreomycetidae</taxon>
        <taxon>Hypocreales</taxon>
        <taxon>Nectriaceae</taxon>
        <taxon>Cylindrodendrum</taxon>
    </lineage>
</organism>
<dbReference type="PANTHER" id="PTHR34997">
    <property type="entry name" value="AM15"/>
    <property type="match status" value="1"/>
</dbReference>
<feature type="domain" description="LysM" evidence="6">
    <location>
        <begin position="47"/>
        <end position="94"/>
    </location>
</feature>
<feature type="domain" description="LysM" evidence="6">
    <location>
        <begin position="131"/>
        <end position="176"/>
    </location>
</feature>
<dbReference type="PROSITE" id="PS51782">
    <property type="entry name" value="LYSM"/>
    <property type="match status" value="2"/>
</dbReference>
<gene>
    <name evidence="7" type="ORF">G7Z17_g2707</name>
</gene>
<dbReference type="EMBL" id="JAANBB010000029">
    <property type="protein sequence ID" value="KAF7554725.1"/>
    <property type="molecule type" value="Genomic_DNA"/>
</dbReference>
<keyword evidence="8" id="KW-1185">Reference proteome</keyword>
<dbReference type="GO" id="GO:0008061">
    <property type="term" value="F:chitin binding"/>
    <property type="evidence" value="ECO:0007669"/>
    <property type="project" value="UniProtKB-KW"/>
</dbReference>
<reference evidence="7" key="1">
    <citation type="submission" date="2020-03" db="EMBL/GenBank/DDBJ databases">
        <title>Draft Genome Sequence of Cylindrodendrum hubeiense.</title>
        <authorList>
            <person name="Buettner E."/>
            <person name="Kellner H."/>
        </authorList>
    </citation>
    <scope>NUCLEOTIDE SEQUENCE</scope>
    <source>
        <strain evidence="7">IHI 201604</strain>
    </source>
</reference>
<dbReference type="Proteomes" id="UP000722485">
    <property type="component" value="Unassembled WGS sequence"/>
</dbReference>
<dbReference type="CDD" id="cd00118">
    <property type="entry name" value="LysM"/>
    <property type="match status" value="1"/>
</dbReference>
<dbReference type="InterPro" id="IPR052210">
    <property type="entry name" value="LysM1-like"/>
</dbReference>
<keyword evidence="2" id="KW-0843">Virulence</keyword>
<dbReference type="PANTHER" id="PTHR34997:SF1">
    <property type="entry name" value="PEPTIDOGLYCAN-BINDING LYSIN DOMAIN"/>
    <property type="match status" value="1"/>
</dbReference>
<name>A0A9P5HKB0_9HYPO</name>
<keyword evidence="4" id="KW-0812">Transmembrane</keyword>
<accession>A0A9P5HKB0</accession>
<sequence>MWPVCFLVLLVTTSALTLHRVSYDTAVQRRQVTEASVLDGTTKSCTLYYTIDSSDQDCDYIESRWALTHSEFVAWNPSVKKDCSGVNVGSSYCVEANGGSPASSAITTTPTAAQSPTHSPTLDGTVSNCDGWHFAKKRELCETITDKYGMTINELVKWNPALGDCSGLWAKYWYCISVSSHEPAAISTTTGTTVPRGPVAPGDLRDTIVVAYSNMDKATFIWMMIVLVFGLDVHIAFPSAYGDSEGNNRGNLHVH</sequence>
<evidence type="ECO:0000259" key="6">
    <source>
        <dbReference type="PROSITE" id="PS51782"/>
    </source>
</evidence>
<evidence type="ECO:0000256" key="4">
    <source>
        <dbReference type="SAM" id="Phobius"/>
    </source>
</evidence>
<keyword evidence="4" id="KW-0472">Membrane</keyword>
<evidence type="ECO:0000313" key="7">
    <source>
        <dbReference type="EMBL" id="KAF7554725.1"/>
    </source>
</evidence>
<feature type="signal peptide" evidence="5">
    <location>
        <begin position="1"/>
        <end position="15"/>
    </location>
</feature>
<feature type="chain" id="PRO_5040269268" description="LysM domain-containing protein" evidence="5">
    <location>
        <begin position="16"/>
        <end position="255"/>
    </location>
</feature>
<evidence type="ECO:0000256" key="5">
    <source>
        <dbReference type="SAM" id="SignalP"/>
    </source>
</evidence>
<evidence type="ECO:0000313" key="8">
    <source>
        <dbReference type="Proteomes" id="UP000722485"/>
    </source>
</evidence>
<evidence type="ECO:0000256" key="2">
    <source>
        <dbReference type="ARBA" id="ARBA00023026"/>
    </source>
</evidence>
<feature type="transmembrane region" description="Helical" evidence="4">
    <location>
        <begin position="220"/>
        <end position="241"/>
    </location>
</feature>
<dbReference type="InterPro" id="IPR036779">
    <property type="entry name" value="LysM_dom_sf"/>
</dbReference>
<dbReference type="SUPFAM" id="SSF54106">
    <property type="entry name" value="LysM domain"/>
    <property type="match status" value="1"/>
</dbReference>
<evidence type="ECO:0000256" key="3">
    <source>
        <dbReference type="ARBA" id="ARBA00044955"/>
    </source>
</evidence>
<comment type="similarity">
    <text evidence="3">Belongs to the secreted LysM effector family.</text>
</comment>
<evidence type="ECO:0000256" key="1">
    <source>
        <dbReference type="ARBA" id="ARBA00022669"/>
    </source>
</evidence>
<keyword evidence="4" id="KW-1133">Transmembrane helix</keyword>
<keyword evidence="5" id="KW-0732">Signal</keyword>
<dbReference type="OrthoDB" id="5985073at2759"/>
<dbReference type="InterPro" id="IPR018392">
    <property type="entry name" value="LysM"/>
</dbReference>
<dbReference type="AlphaFoldDB" id="A0A9P5HKB0"/>
<keyword evidence="1" id="KW-0147">Chitin-binding</keyword>
<dbReference type="Gene3D" id="3.10.350.10">
    <property type="entry name" value="LysM domain"/>
    <property type="match status" value="2"/>
</dbReference>
<proteinExistence type="inferred from homology"/>
<protein>
    <recommendedName>
        <fullName evidence="6">LysM domain-containing protein</fullName>
    </recommendedName>
</protein>